<name>A0A382Y286_9ZZZZ</name>
<reference evidence="1" key="1">
    <citation type="submission" date="2018-05" db="EMBL/GenBank/DDBJ databases">
        <authorList>
            <person name="Lanie J.A."/>
            <person name="Ng W.-L."/>
            <person name="Kazmierczak K.M."/>
            <person name="Andrzejewski T.M."/>
            <person name="Davidsen T.M."/>
            <person name="Wayne K.J."/>
            <person name="Tettelin H."/>
            <person name="Glass J.I."/>
            <person name="Rusch D."/>
            <person name="Podicherti R."/>
            <person name="Tsui H.-C.T."/>
            <person name="Winkler M.E."/>
        </authorList>
    </citation>
    <scope>NUCLEOTIDE SEQUENCE</scope>
</reference>
<protein>
    <recommendedName>
        <fullName evidence="2">Fibronectin type-III domain-containing protein</fullName>
    </recommendedName>
</protein>
<dbReference type="EMBL" id="UINC01172297">
    <property type="protein sequence ID" value="SVD77304.1"/>
    <property type="molecule type" value="Genomic_DNA"/>
</dbReference>
<accession>A0A382Y286</accession>
<proteinExistence type="predicted"/>
<evidence type="ECO:0000313" key="1">
    <source>
        <dbReference type="EMBL" id="SVD77304.1"/>
    </source>
</evidence>
<gene>
    <name evidence="1" type="ORF">METZ01_LOCUS430158</name>
</gene>
<feature type="non-terminal residue" evidence="1">
    <location>
        <position position="1"/>
    </location>
</feature>
<evidence type="ECO:0008006" key="2">
    <source>
        <dbReference type="Google" id="ProtNLM"/>
    </source>
</evidence>
<sequence>LTNDFLSYELLYSETENGDRTPITTITDQYITSYSMNVFDPTHENWFWVKLSDHWGLHATGVGMSSEVDEPPVAPVLDPIYAFGPDLTITWSIATDSDFSHYNLYEDHDESMDNKIIIFSTNDINENNYISLDNDFETVYYFQASVVDYWGLEEYSNIESIDPEYITFIQHYDYENGENETGSFGIQTDTDDYIVLGSRNDDIWLLKIAEGGSESWNIDFDHGSNESGVVVRETSDMGYLILANSSSGGDHDIWIAKTNENGSEEW</sequence>
<organism evidence="1">
    <name type="scientific">marine metagenome</name>
    <dbReference type="NCBI Taxonomy" id="408172"/>
    <lineage>
        <taxon>unclassified sequences</taxon>
        <taxon>metagenomes</taxon>
        <taxon>ecological metagenomes</taxon>
    </lineage>
</organism>
<dbReference type="Gene3D" id="2.60.40.10">
    <property type="entry name" value="Immunoglobulins"/>
    <property type="match status" value="1"/>
</dbReference>
<dbReference type="AlphaFoldDB" id="A0A382Y286"/>
<feature type="non-terminal residue" evidence="1">
    <location>
        <position position="266"/>
    </location>
</feature>
<dbReference type="InterPro" id="IPR013783">
    <property type="entry name" value="Ig-like_fold"/>
</dbReference>